<keyword evidence="3" id="KW-1185">Reference proteome</keyword>
<protein>
    <submittedName>
        <fullName evidence="2">Uncharacterized protein</fullName>
    </submittedName>
</protein>
<dbReference type="AlphaFoldDB" id="A0A553IEN9"/>
<keyword evidence="1" id="KW-0472">Membrane</keyword>
<accession>A0A553IEN9</accession>
<organism evidence="2 3">
    <name type="scientific">Xylaria flabelliformis</name>
    <dbReference type="NCBI Taxonomy" id="2512241"/>
    <lineage>
        <taxon>Eukaryota</taxon>
        <taxon>Fungi</taxon>
        <taxon>Dikarya</taxon>
        <taxon>Ascomycota</taxon>
        <taxon>Pezizomycotina</taxon>
        <taxon>Sordariomycetes</taxon>
        <taxon>Xylariomycetidae</taxon>
        <taxon>Xylariales</taxon>
        <taxon>Xylariaceae</taxon>
        <taxon>Xylaria</taxon>
    </lineage>
</organism>
<dbReference type="OrthoDB" id="5358884at2759"/>
<name>A0A553IEN9_9PEZI</name>
<dbReference type="EMBL" id="VFLP01000001">
    <property type="protein sequence ID" value="TRX98673.1"/>
    <property type="molecule type" value="Genomic_DNA"/>
</dbReference>
<evidence type="ECO:0000313" key="3">
    <source>
        <dbReference type="Proteomes" id="UP000319160"/>
    </source>
</evidence>
<keyword evidence="1" id="KW-1133">Transmembrane helix</keyword>
<sequence>MAQSWHDAPEVVPHSFPEVYYPKPASVAPNRGEDFSSIPLKSFNPFDDRAASIDAPKSSYAGAIKSIHNYDAQSTRDVLPPAERPRETPRRFRGFSILVLALSAIIALLSVAVIGLAAGTGIQTSRTRKAESKLAAYLSTIDLGCAANPDLATGTRYASDCKFAVTVNTAACASYSTYTPGNFPDVSTFRNFTCSAVSFIPDWTNRTEALKVNAPGNCYLKPGPQNPAAFTHPNANGPAVHAAILQTQKLVAALIGKSVITCIASYVAKHAETHCDREQNDDFLKFGAEIYLIDMPLFSTSFHSTVNSIKISTLVMSATRFLVFDVIEEHRLFGSAVSLTVGAIVKPNFFGAEIWKLRQVFACLTGFISRAGAPVTRNTGAGQIMTNLRATRPFDLQCRIMCAVARRRVLVFSPAGQ</sequence>
<evidence type="ECO:0000256" key="1">
    <source>
        <dbReference type="SAM" id="Phobius"/>
    </source>
</evidence>
<evidence type="ECO:0000313" key="2">
    <source>
        <dbReference type="EMBL" id="TRX98673.1"/>
    </source>
</evidence>
<gene>
    <name evidence="2" type="ORF">FHL15_000015</name>
</gene>
<dbReference type="Proteomes" id="UP000319160">
    <property type="component" value="Unassembled WGS sequence"/>
</dbReference>
<proteinExistence type="predicted"/>
<keyword evidence="1" id="KW-0812">Transmembrane</keyword>
<reference evidence="3" key="1">
    <citation type="submission" date="2019-06" db="EMBL/GenBank/DDBJ databases">
        <title>Draft genome sequence of the griseofulvin-producing fungus Xylaria cubensis strain G536.</title>
        <authorList>
            <person name="Mead M.E."/>
            <person name="Raja H.A."/>
            <person name="Steenwyk J.L."/>
            <person name="Knowles S.L."/>
            <person name="Oberlies N.H."/>
            <person name="Rokas A."/>
        </authorList>
    </citation>
    <scope>NUCLEOTIDE SEQUENCE [LARGE SCALE GENOMIC DNA]</scope>
    <source>
        <strain evidence="3">G536</strain>
    </source>
</reference>
<feature type="transmembrane region" description="Helical" evidence="1">
    <location>
        <begin position="94"/>
        <end position="118"/>
    </location>
</feature>
<comment type="caution">
    <text evidence="2">The sequence shown here is derived from an EMBL/GenBank/DDBJ whole genome shotgun (WGS) entry which is preliminary data.</text>
</comment>